<comment type="similarity">
    <text evidence="1">Belongs to the NAD(P)-dependent epimerase/dehydratase family. SDR39U1 subfamily.</text>
</comment>
<evidence type="ECO:0000256" key="1">
    <source>
        <dbReference type="ARBA" id="ARBA00009353"/>
    </source>
</evidence>
<proteinExistence type="inferred from homology"/>
<dbReference type="InterPro" id="IPR001509">
    <property type="entry name" value="Epimerase_deHydtase"/>
</dbReference>
<feature type="domain" description="NAD-dependent epimerase/dehydratase" evidence="2">
    <location>
        <begin position="8"/>
        <end position="219"/>
    </location>
</feature>
<gene>
    <name evidence="4" type="ORF">DSLASN_33960</name>
</gene>
<feature type="domain" description="DUF1731" evidence="3">
    <location>
        <begin position="256"/>
        <end position="302"/>
    </location>
</feature>
<dbReference type="InterPro" id="IPR036291">
    <property type="entry name" value="NAD(P)-bd_dom_sf"/>
</dbReference>
<dbReference type="PANTHER" id="PTHR11092">
    <property type="entry name" value="SUGAR NUCLEOTIDE EPIMERASE RELATED"/>
    <property type="match status" value="1"/>
</dbReference>
<name>A0ABM7PK40_9BACT</name>
<dbReference type="NCBIfam" id="TIGR01777">
    <property type="entry name" value="yfcH"/>
    <property type="match status" value="1"/>
</dbReference>
<dbReference type="SUPFAM" id="SSF51735">
    <property type="entry name" value="NAD(P)-binding Rossmann-fold domains"/>
    <property type="match status" value="1"/>
</dbReference>
<dbReference type="InterPro" id="IPR010099">
    <property type="entry name" value="SDR39U1"/>
</dbReference>
<dbReference type="Proteomes" id="UP001320148">
    <property type="component" value="Chromosome"/>
</dbReference>
<keyword evidence="5" id="KW-1185">Reference proteome</keyword>
<dbReference type="Gene3D" id="3.40.50.720">
    <property type="entry name" value="NAD(P)-binding Rossmann-like Domain"/>
    <property type="match status" value="1"/>
</dbReference>
<reference evidence="4 5" key="1">
    <citation type="submission" date="2021-02" db="EMBL/GenBank/DDBJ databases">
        <title>Complete genome of Desulfoluna sp. strain ASN36.</title>
        <authorList>
            <person name="Takahashi A."/>
            <person name="Kojima H."/>
            <person name="Fukui M."/>
        </authorList>
    </citation>
    <scope>NUCLEOTIDE SEQUENCE [LARGE SCALE GENOMIC DNA]</scope>
    <source>
        <strain evidence="4 5">ASN36</strain>
    </source>
</reference>
<dbReference type="EMBL" id="AP024488">
    <property type="protein sequence ID" value="BCS97764.1"/>
    <property type="molecule type" value="Genomic_DNA"/>
</dbReference>
<protein>
    <submittedName>
        <fullName evidence="4">Epimerase</fullName>
    </submittedName>
</protein>
<dbReference type="Pfam" id="PF08338">
    <property type="entry name" value="DUF1731"/>
    <property type="match status" value="1"/>
</dbReference>
<dbReference type="Pfam" id="PF01370">
    <property type="entry name" value="Epimerase"/>
    <property type="match status" value="1"/>
</dbReference>
<sequence length="307" mass="32525">MGESGMNVLITGGTGFVGTAVATRLLEEGHDVAVTGRNGLSSLLGRDRFRTITCDTTVAGPWQEEVARSEVVINLAGRSIFTRWNEEKKAEIVESRLLTTEHVVNAISPSAKTVLLSASAVGFYGDRGDTLLAEDDAGGDGFLAELCKRWEAEAMAASAKGVRVVIMRFGGVLGLGGGALDAMLTPYKLGLGGPLASGEQWFPWIHMDDLVDALIFLMGCDSAEGPVNFCAPYVVRNKDFSKALAGALGRPAPFPIPLFALRLAMGELGGEIIASQRVVPEKLSSWGFSFAHPSLEAALENILRGKS</sequence>
<evidence type="ECO:0000313" key="5">
    <source>
        <dbReference type="Proteomes" id="UP001320148"/>
    </source>
</evidence>
<evidence type="ECO:0000313" key="4">
    <source>
        <dbReference type="EMBL" id="BCS97764.1"/>
    </source>
</evidence>
<dbReference type="PANTHER" id="PTHR11092:SF0">
    <property type="entry name" value="EPIMERASE FAMILY PROTEIN SDR39U1"/>
    <property type="match status" value="1"/>
</dbReference>
<evidence type="ECO:0000259" key="3">
    <source>
        <dbReference type="Pfam" id="PF08338"/>
    </source>
</evidence>
<evidence type="ECO:0000259" key="2">
    <source>
        <dbReference type="Pfam" id="PF01370"/>
    </source>
</evidence>
<dbReference type="InterPro" id="IPR013549">
    <property type="entry name" value="DUF1731"/>
</dbReference>
<accession>A0ABM7PK40</accession>
<organism evidence="4 5">
    <name type="scientific">Desulfoluna limicola</name>
    <dbReference type="NCBI Taxonomy" id="2810562"/>
    <lineage>
        <taxon>Bacteria</taxon>
        <taxon>Pseudomonadati</taxon>
        <taxon>Thermodesulfobacteriota</taxon>
        <taxon>Desulfobacteria</taxon>
        <taxon>Desulfobacterales</taxon>
        <taxon>Desulfolunaceae</taxon>
        <taxon>Desulfoluna</taxon>
    </lineage>
</organism>